<gene>
    <name evidence="2" type="ORF">GHK86_08675</name>
</gene>
<dbReference type="EMBL" id="WJHE01000391">
    <property type="protein sequence ID" value="MST32794.1"/>
    <property type="molecule type" value="Genomic_DNA"/>
</dbReference>
<dbReference type="PIRSF" id="PIRSF005962">
    <property type="entry name" value="Pept_M20D_amidohydro"/>
    <property type="match status" value="1"/>
</dbReference>
<dbReference type="Gene3D" id="3.40.630.10">
    <property type="entry name" value="Zn peptidases"/>
    <property type="match status" value="1"/>
</dbReference>
<dbReference type="InterPro" id="IPR011650">
    <property type="entry name" value="Peptidase_M20_dimer"/>
</dbReference>
<dbReference type="InterPro" id="IPR036264">
    <property type="entry name" value="Bact_exopeptidase_dim_dom"/>
</dbReference>
<dbReference type="NCBIfam" id="TIGR01891">
    <property type="entry name" value="amidohydrolases"/>
    <property type="match status" value="1"/>
</dbReference>
<dbReference type="InterPro" id="IPR017439">
    <property type="entry name" value="Amidohydrolase"/>
</dbReference>
<dbReference type="Proteomes" id="UP000437736">
    <property type="component" value="Unassembled WGS sequence"/>
</dbReference>
<feature type="domain" description="Peptidase M20 dimerisation" evidence="1">
    <location>
        <begin position="191"/>
        <end position="271"/>
    </location>
</feature>
<evidence type="ECO:0000313" key="2">
    <source>
        <dbReference type="EMBL" id="MST32794.1"/>
    </source>
</evidence>
<dbReference type="Pfam" id="PF01546">
    <property type="entry name" value="Peptidase_M20"/>
    <property type="match status" value="1"/>
</dbReference>
<dbReference type="Gene3D" id="3.30.70.360">
    <property type="match status" value="1"/>
</dbReference>
<evidence type="ECO:0000259" key="1">
    <source>
        <dbReference type="Pfam" id="PF07687"/>
    </source>
</evidence>
<comment type="caution">
    <text evidence="2">The sequence shown here is derived from an EMBL/GenBank/DDBJ whole genome shotgun (WGS) entry which is preliminary data.</text>
</comment>
<sequence>MTLTDEAASRSSELSELRHALHQEPELGLHLPGTQRRVLDALAGLPLEVTPGDELTSVTAVLRGARPGPTVLLRGDMDALPLREAVDVPYRSRVDGAMHACGHDLHTTMLVGAAHLLAGHREEMAGNVVLMFQPGEEGFDGAGAMIREGVLDAAGERPIAAYALHVFSSTWPHGTFATKPGPIMAASDVLTVTLHGAGGHGSAPHKAKDPIPAAAELTLGLQTFLTRTVDPLDPAVITVGSLHAGNRYNIIPDTAELVATVRTFDPEVRRIIMEGAQRVSDGIAAAHRLRAEVRFEAQYPVTVNAGAESAFVGETVRELFGGDRYVEMPRPITGAEDFSRVIDAVPGAMIFLGAMAPGTEGEPHPDNHSASAAFDDRVLPDGAALYAELALRRLATAS</sequence>
<dbReference type="PANTHER" id="PTHR11014:SF63">
    <property type="entry name" value="METALLOPEPTIDASE, PUTATIVE (AFU_ORTHOLOGUE AFUA_6G09600)-RELATED"/>
    <property type="match status" value="1"/>
</dbReference>
<evidence type="ECO:0000313" key="3">
    <source>
        <dbReference type="Proteomes" id="UP000437736"/>
    </source>
</evidence>
<protein>
    <submittedName>
        <fullName evidence="2">Amidohydrolase</fullName>
    </submittedName>
</protein>
<dbReference type="InterPro" id="IPR002933">
    <property type="entry name" value="Peptidase_M20"/>
</dbReference>
<dbReference type="Pfam" id="PF07687">
    <property type="entry name" value="M20_dimer"/>
    <property type="match status" value="1"/>
</dbReference>
<reference evidence="2 3" key="1">
    <citation type="submission" date="2019-11" db="EMBL/GenBank/DDBJ databases">
        <title>Acidiferrimicrobium australis gen. nov., sp. nov., an acidophilic and obligately heterotrophic, member of the Actinobacteria that catalyses dissimilatory oxido- reduction of iron isolated from metal-rich acidic water in Chile.</title>
        <authorList>
            <person name="Gonzalez D."/>
            <person name="Huber K."/>
            <person name="Hedrich S."/>
            <person name="Rojas-Villalobos C."/>
            <person name="Quatrini R."/>
            <person name="Dinamarca M.A."/>
            <person name="Schwarz A."/>
            <person name="Canales C."/>
            <person name="Nancucheo I."/>
        </authorList>
    </citation>
    <scope>NUCLEOTIDE SEQUENCE [LARGE SCALE GENOMIC DNA]</scope>
    <source>
        <strain evidence="2 3">USS-CCA1</strain>
    </source>
</reference>
<dbReference type="PANTHER" id="PTHR11014">
    <property type="entry name" value="PEPTIDASE M20 FAMILY MEMBER"/>
    <property type="match status" value="1"/>
</dbReference>
<name>A0ABW9QSU2_9ACTN</name>
<organism evidence="2 3">
    <name type="scientific">Acidiferrimicrobium australe</name>
    <dbReference type="NCBI Taxonomy" id="2664430"/>
    <lineage>
        <taxon>Bacteria</taxon>
        <taxon>Bacillati</taxon>
        <taxon>Actinomycetota</taxon>
        <taxon>Acidimicrobiia</taxon>
        <taxon>Acidimicrobiales</taxon>
        <taxon>Acidimicrobiaceae</taxon>
        <taxon>Acidiferrimicrobium</taxon>
    </lineage>
</organism>
<keyword evidence="3" id="KW-1185">Reference proteome</keyword>
<accession>A0ABW9QSU2</accession>
<dbReference type="SUPFAM" id="SSF55031">
    <property type="entry name" value="Bacterial exopeptidase dimerisation domain"/>
    <property type="match status" value="1"/>
</dbReference>
<proteinExistence type="predicted"/>
<dbReference type="CDD" id="cd03886">
    <property type="entry name" value="M20_Acy1"/>
    <property type="match status" value="1"/>
</dbReference>
<dbReference type="SUPFAM" id="SSF53187">
    <property type="entry name" value="Zn-dependent exopeptidases"/>
    <property type="match status" value="1"/>
</dbReference>